<gene>
    <name evidence="2" type="ORF">BJ508DRAFT_109812</name>
</gene>
<sequence>MEKYSESSAIDLAEKALLLPSGHAFQIHTPSRSRFSRARACLVSNLHHATFRLCSVVRIVLLHLLKIYLFNYVSIVNSTPYLFFQAILIYAISQRLHMQITARVETYLTLPLEHATEFERNYLKIFSISIRSSHSSSATTSPCNLPFFSFASASCDTMCSPTRRIVFQVDIFGSITAQMTVWLCQLREKIWRSS</sequence>
<accession>A0A3N4I6L8</accession>
<name>A0A3N4I6L8_ASCIM</name>
<dbReference type="Proteomes" id="UP000275078">
    <property type="component" value="Unassembled WGS sequence"/>
</dbReference>
<keyword evidence="1" id="KW-0472">Membrane</keyword>
<reference evidence="2 3" key="1">
    <citation type="journal article" date="2018" name="Nat. Ecol. Evol.">
        <title>Pezizomycetes genomes reveal the molecular basis of ectomycorrhizal truffle lifestyle.</title>
        <authorList>
            <person name="Murat C."/>
            <person name="Payen T."/>
            <person name="Noel B."/>
            <person name="Kuo A."/>
            <person name="Morin E."/>
            <person name="Chen J."/>
            <person name="Kohler A."/>
            <person name="Krizsan K."/>
            <person name="Balestrini R."/>
            <person name="Da Silva C."/>
            <person name="Montanini B."/>
            <person name="Hainaut M."/>
            <person name="Levati E."/>
            <person name="Barry K.W."/>
            <person name="Belfiori B."/>
            <person name="Cichocki N."/>
            <person name="Clum A."/>
            <person name="Dockter R.B."/>
            <person name="Fauchery L."/>
            <person name="Guy J."/>
            <person name="Iotti M."/>
            <person name="Le Tacon F."/>
            <person name="Lindquist E.A."/>
            <person name="Lipzen A."/>
            <person name="Malagnac F."/>
            <person name="Mello A."/>
            <person name="Molinier V."/>
            <person name="Miyauchi S."/>
            <person name="Poulain J."/>
            <person name="Riccioni C."/>
            <person name="Rubini A."/>
            <person name="Sitrit Y."/>
            <person name="Splivallo R."/>
            <person name="Traeger S."/>
            <person name="Wang M."/>
            <person name="Zifcakova L."/>
            <person name="Wipf D."/>
            <person name="Zambonelli A."/>
            <person name="Paolocci F."/>
            <person name="Nowrousian M."/>
            <person name="Ottonello S."/>
            <person name="Baldrian P."/>
            <person name="Spatafora J.W."/>
            <person name="Henrissat B."/>
            <person name="Nagy L.G."/>
            <person name="Aury J.M."/>
            <person name="Wincker P."/>
            <person name="Grigoriev I.V."/>
            <person name="Bonfante P."/>
            <person name="Martin F.M."/>
        </authorList>
    </citation>
    <scope>NUCLEOTIDE SEQUENCE [LARGE SCALE GENOMIC DNA]</scope>
    <source>
        <strain evidence="2 3">RN42</strain>
    </source>
</reference>
<dbReference type="EMBL" id="ML119677">
    <property type="protein sequence ID" value="RPA81719.1"/>
    <property type="molecule type" value="Genomic_DNA"/>
</dbReference>
<feature type="transmembrane region" description="Helical" evidence="1">
    <location>
        <begin position="75"/>
        <end position="93"/>
    </location>
</feature>
<dbReference type="AlphaFoldDB" id="A0A3N4I6L8"/>
<organism evidence="2 3">
    <name type="scientific">Ascobolus immersus RN42</name>
    <dbReference type="NCBI Taxonomy" id="1160509"/>
    <lineage>
        <taxon>Eukaryota</taxon>
        <taxon>Fungi</taxon>
        <taxon>Dikarya</taxon>
        <taxon>Ascomycota</taxon>
        <taxon>Pezizomycotina</taxon>
        <taxon>Pezizomycetes</taxon>
        <taxon>Pezizales</taxon>
        <taxon>Ascobolaceae</taxon>
        <taxon>Ascobolus</taxon>
    </lineage>
</organism>
<evidence type="ECO:0000313" key="3">
    <source>
        <dbReference type="Proteomes" id="UP000275078"/>
    </source>
</evidence>
<protein>
    <submittedName>
        <fullName evidence="2">Uncharacterized protein</fullName>
    </submittedName>
</protein>
<evidence type="ECO:0000256" key="1">
    <source>
        <dbReference type="SAM" id="Phobius"/>
    </source>
</evidence>
<evidence type="ECO:0000313" key="2">
    <source>
        <dbReference type="EMBL" id="RPA81719.1"/>
    </source>
</evidence>
<keyword evidence="1" id="KW-1133">Transmembrane helix</keyword>
<keyword evidence="1" id="KW-0812">Transmembrane</keyword>
<keyword evidence="3" id="KW-1185">Reference proteome</keyword>
<proteinExistence type="predicted"/>